<proteinExistence type="predicted"/>
<reference evidence="2 3" key="1">
    <citation type="journal article" date="2010" name="Stand. Genomic Sci.">
        <title>Complete genome sequence of Desulfarculus baarsii type strain (2st14).</title>
        <authorList>
            <person name="Sun H."/>
            <person name="Spring S."/>
            <person name="Lapidus A."/>
            <person name="Davenport K."/>
            <person name="Del Rio T.G."/>
            <person name="Tice H."/>
            <person name="Nolan M."/>
            <person name="Copeland A."/>
            <person name="Cheng J.F."/>
            <person name="Lucas S."/>
            <person name="Tapia R."/>
            <person name="Goodwin L."/>
            <person name="Pitluck S."/>
            <person name="Ivanova N."/>
            <person name="Pagani I."/>
            <person name="Mavromatis K."/>
            <person name="Ovchinnikova G."/>
            <person name="Pati A."/>
            <person name="Chen A."/>
            <person name="Palaniappan K."/>
            <person name="Hauser L."/>
            <person name="Chang Y.J."/>
            <person name="Jeffries C.D."/>
            <person name="Detter J.C."/>
            <person name="Han C."/>
            <person name="Rohde M."/>
            <person name="Brambilla E."/>
            <person name="Goker M."/>
            <person name="Woyke T."/>
            <person name="Bristow J."/>
            <person name="Eisen J.A."/>
            <person name="Markowitz V."/>
            <person name="Hugenholtz P."/>
            <person name="Kyrpides N.C."/>
            <person name="Klenk H.P."/>
            <person name="Land M."/>
        </authorList>
    </citation>
    <scope>NUCLEOTIDE SEQUENCE [LARGE SCALE GENOMIC DNA]</scope>
    <source>
        <strain evidence="3">ATCC 33931 / DSM 2075 / LMG 7858 / VKM B-1802 / 2st14</strain>
    </source>
</reference>
<feature type="transmembrane region" description="Helical" evidence="1">
    <location>
        <begin position="6"/>
        <end position="28"/>
    </location>
</feature>
<keyword evidence="1" id="KW-0812">Transmembrane</keyword>
<sequence length="258" mass="28016">MNPLLPWVGHLFQAAAVVYVLAALAGLARAKGPAVGLLALGLAANLASIGLKLYLSWPMQAPFQEPFWLPAALAVLTLGLWRRGHASLLAPLCALIAVLAGWAAIWPKDFYLPFPRSNTIVAHIFLPLSAAGKACFYAAGLAAMPHLAGRRAAPAEIENGRTLFGRLIVWGFVLFTLSLFLAEAWSYLGWASPVIWNNATMTSTMAVWFYYGCFLHLHLLRMWPLGRRAWLALAGLPLLIVFTFLPETGGLRLAGWAS</sequence>
<dbReference type="RefSeq" id="WP_013259269.1">
    <property type="nucleotide sequence ID" value="NC_014365.1"/>
</dbReference>
<feature type="transmembrane region" description="Helical" evidence="1">
    <location>
        <begin position="88"/>
        <end position="105"/>
    </location>
</feature>
<keyword evidence="1" id="KW-1133">Transmembrane helix</keyword>
<feature type="transmembrane region" description="Helical" evidence="1">
    <location>
        <begin position="120"/>
        <end position="142"/>
    </location>
</feature>
<dbReference type="EMBL" id="CP002085">
    <property type="protein sequence ID" value="ADK85830.1"/>
    <property type="molecule type" value="Genomic_DNA"/>
</dbReference>
<dbReference type="KEGG" id="dbr:Deba_2470"/>
<protein>
    <submittedName>
        <fullName evidence="2">Cytochrome c assembly protein</fullName>
    </submittedName>
</protein>
<keyword evidence="1" id="KW-0472">Membrane</keyword>
<feature type="transmembrane region" description="Helical" evidence="1">
    <location>
        <begin position="229"/>
        <end position="246"/>
    </location>
</feature>
<keyword evidence="3" id="KW-1185">Reference proteome</keyword>
<dbReference type="HOGENOM" id="CLU_1081197_0_0_7"/>
<dbReference type="Proteomes" id="UP000009047">
    <property type="component" value="Chromosome"/>
</dbReference>
<evidence type="ECO:0000313" key="3">
    <source>
        <dbReference type="Proteomes" id="UP000009047"/>
    </source>
</evidence>
<accession>E1QJT7</accession>
<evidence type="ECO:0000313" key="2">
    <source>
        <dbReference type="EMBL" id="ADK85830.1"/>
    </source>
</evidence>
<evidence type="ECO:0000256" key="1">
    <source>
        <dbReference type="SAM" id="Phobius"/>
    </source>
</evidence>
<gene>
    <name evidence="2" type="ordered locus">Deba_2470</name>
</gene>
<dbReference type="OrthoDB" id="5386575at2"/>
<dbReference type="STRING" id="644282.Deba_2470"/>
<feature type="transmembrane region" description="Helical" evidence="1">
    <location>
        <begin position="35"/>
        <end position="57"/>
    </location>
</feature>
<feature type="transmembrane region" description="Helical" evidence="1">
    <location>
        <begin position="63"/>
        <end position="81"/>
    </location>
</feature>
<feature type="transmembrane region" description="Helical" evidence="1">
    <location>
        <begin position="163"/>
        <end position="182"/>
    </location>
</feature>
<feature type="transmembrane region" description="Helical" evidence="1">
    <location>
        <begin position="194"/>
        <end position="217"/>
    </location>
</feature>
<dbReference type="AlphaFoldDB" id="E1QJT7"/>
<dbReference type="eggNOG" id="COG0755">
    <property type="taxonomic scope" value="Bacteria"/>
</dbReference>
<organism evidence="2 3">
    <name type="scientific">Desulfarculus baarsii (strain ATCC 33931 / DSM 2075 / LMG 7858 / VKM B-1802 / 2st14)</name>
    <dbReference type="NCBI Taxonomy" id="644282"/>
    <lineage>
        <taxon>Bacteria</taxon>
        <taxon>Pseudomonadati</taxon>
        <taxon>Thermodesulfobacteriota</taxon>
        <taxon>Desulfarculia</taxon>
        <taxon>Desulfarculales</taxon>
        <taxon>Desulfarculaceae</taxon>
        <taxon>Desulfarculus</taxon>
    </lineage>
</organism>
<name>E1QJT7_DESB2</name>